<feature type="compositionally biased region" description="Polar residues" evidence="2">
    <location>
        <begin position="636"/>
        <end position="687"/>
    </location>
</feature>
<proteinExistence type="predicted"/>
<dbReference type="GO" id="GO:0003700">
    <property type="term" value="F:DNA-binding transcription factor activity"/>
    <property type="evidence" value="ECO:0007669"/>
    <property type="project" value="InterPro"/>
</dbReference>
<keyword evidence="1" id="KW-0539">Nucleus</keyword>
<sequence length="790" mass="87770">MMPDNVCSPCLTSGTVCNRNKVYLKRGPKPGFSRAIASQPVKVIVENILAGTPSEPFDVPGDRETTRTVLTKLAYRIRELEKKLERVLATDTYFPNDLPSYGNTLTPKLVDHVNSSDSIVQPEDASSVDELSKQLSNFSFGLSTTPTHFGESSNLMLMVAALNHRARLQGSDFPDWRMIVSYVKRPEFWNEHGWHVGYLTPDSPQSLEFPPHELMRQYIDAYFVEHEIYCPLLHRPTFEKQINDNSHLRDSAFGAVVLAVCALGAQILSSAPSKDRPGQQWFNQIRLERFVFSPKLELCHLQLYCLTMYYCNSLAAGIDLGWLLSGIAIRRSQEKGAHRRYALNSEGPSIQGELWKRAFWQLFVIDSTMCTVFGRPSGTSIMDFDLDPLVDCDDEYWEAKGSTEAFTQPPGKPSTVSYWNCYLRLIEIYGFAQLTIYAVRKSELGPKMGIGNIEWYEKAVIELDSALNKWVDSVPDHLKWDNQKDTSVFFSQSAIIYSLYYWVQIQVHRMFIPRPGKSSGILSFPSAEICTNAARSATRVCETHITKKSLLYPYFLIPLYNSAIVLALNLVRSTHQKLHFDPARELSDIYKCIELLRLYEARHVLAGRLIDTINIVMFANYYPRLALDVSNMPTESTYTESMGSATTNTDPVASSSTGPFSSAPQAPATLTSSRSEPMTNLPFATSESGERPVHGSGSALNQNDISMGSGLVSGSISPSFLQQLSNNDVGDFGIRSTVTTDSGSFTATASNATGSASAAGDFIPIPTAAHEAVMPDTCRGSYGIRKMVPG</sequence>
<dbReference type="OrthoDB" id="4456959at2759"/>
<name>A0A4S8M4L4_DENBC</name>
<dbReference type="SMART" id="SM00906">
    <property type="entry name" value="Fungal_trans"/>
    <property type="match status" value="1"/>
</dbReference>
<feature type="region of interest" description="Disordered" evidence="2">
    <location>
        <begin position="636"/>
        <end position="702"/>
    </location>
</feature>
<evidence type="ECO:0000256" key="2">
    <source>
        <dbReference type="SAM" id="MobiDB-lite"/>
    </source>
</evidence>
<dbReference type="EMBL" id="ML179165">
    <property type="protein sequence ID" value="THU96970.1"/>
    <property type="molecule type" value="Genomic_DNA"/>
</dbReference>
<dbReference type="PANTHER" id="PTHR46910:SF38">
    <property type="entry name" value="ZN(2)-C6 FUNGAL-TYPE DOMAIN-CONTAINING PROTEIN"/>
    <property type="match status" value="1"/>
</dbReference>
<dbReference type="GO" id="GO:0006351">
    <property type="term" value="P:DNA-templated transcription"/>
    <property type="evidence" value="ECO:0007669"/>
    <property type="project" value="InterPro"/>
</dbReference>
<protein>
    <recommendedName>
        <fullName evidence="3">Xylanolytic transcriptional activator regulatory domain-containing protein</fullName>
    </recommendedName>
</protein>
<dbReference type="InterPro" id="IPR007219">
    <property type="entry name" value="XnlR_reg_dom"/>
</dbReference>
<feature type="domain" description="Xylanolytic transcriptional activator regulatory" evidence="3">
    <location>
        <begin position="321"/>
        <end position="396"/>
    </location>
</feature>
<organism evidence="4 5">
    <name type="scientific">Dendrothele bispora (strain CBS 962.96)</name>
    <dbReference type="NCBI Taxonomy" id="1314807"/>
    <lineage>
        <taxon>Eukaryota</taxon>
        <taxon>Fungi</taxon>
        <taxon>Dikarya</taxon>
        <taxon>Basidiomycota</taxon>
        <taxon>Agaricomycotina</taxon>
        <taxon>Agaricomycetes</taxon>
        <taxon>Agaricomycetidae</taxon>
        <taxon>Agaricales</taxon>
        <taxon>Agaricales incertae sedis</taxon>
        <taxon>Dendrothele</taxon>
    </lineage>
</organism>
<dbReference type="Pfam" id="PF04082">
    <property type="entry name" value="Fungal_trans"/>
    <property type="match status" value="1"/>
</dbReference>
<keyword evidence="5" id="KW-1185">Reference proteome</keyword>
<evidence type="ECO:0000313" key="4">
    <source>
        <dbReference type="EMBL" id="THU96970.1"/>
    </source>
</evidence>
<gene>
    <name evidence="4" type="ORF">K435DRAFT_78876</name>
</gene>
<dbReference type="CDD" id="cd12148">
    <property type="entry name" value="fungal_TF_MHR"/>
    <property type="match status" value="1"/>
</dbReference>
<evidence type="ECO:0000256" key="1">
    <source>
        <dbReference type="ARBA" id="ARBA00023242"/>
    </source>
</evidence>
<evidence type="ECO:0000313" key="5">
    <source>
        <dbReference type="Proteomes" id="UP000297245"/>
    </source>
</evidence>
<dbReference type="AlphaFoldDB" id="A0A4S8M4L4"/>
<evidence type="ECO:0000259" key="3">
    <source>
        <dbReference type="SMART" id="SM00906"/>
    </source>
</evidence>
<dbReference type="GO" id="GO:0003677">
    <property type="term" value="F:DNA binding"/>
    <property type="evidence" value="ECO:0007669"/>
    <property type="project" value="InterPro"/>
</dbReference>
<dbReference type="GO" id="GO:0008270">
    <property type="term" value="F:zinc ion binding"/>
    <property type="evidence" value="ECO:0007669"/>
    <property type="project" value="InterPro"/>
</dbReference>
<dbReference type="PANTHER" id="PTHR46910">
    <property type="entry name" value="TRANSCRIPTION FACTOR PDR1"/>
    <property type="match status" value="1"/>
</dbReference>
<dbReference type="Proteomes" id="UP000297245">
    <property type="component" value="Unassembled WGS sequence"/>
</dbReference>
<reference evidence="4 5" key="1">
    <citation type="journal article" date="2019" name="Nat. Ecol. Evol.">
        <title>Megaphylogeny resolves global patterns of mushroom evolution.</title>
        <authorList>
            <person name="Varga T."/>
            <person name="Krizsan K."/>
            <person name="Foldi C."/>
            <person name="Dima B."/>
            <person name="Sanchez-Garcia M."/>
            <person name="Sanchez-Ramirez S."/>
            <person name="Szollosi G.J."/>
            <person name="Szarkandi J.G."/>
            <person name="Papp V."/>
            <person name="Albert L."/>
            <person name="Andreopoulos W."/>
            <person name="Angelini C."/>
            <person name="Antonin V."/>
            <person name="Barry K.W."/>
            <person name="Bougher N.L."/>
            <person name="Buchanan P."/>
            <person name="Buyck B."/>
            <person name="Bense V."/>
            <person name="Catcheside P."/>
            <person name="Chovatia M."/>
            <person name="Cooper J."/>
            <person name="Damon W."/>
            <person name="Desjardin D."/>
            <person name="Finy P."/>
            <person name="Geml J."/>
            <person name="Haridas S."/>
            <person name="Hughes K."/>
            <person name="Justo A."/>
            <person name="Karasinski D."/>
            <person name="Kautmanova I."/>
            <person name="Kiss B."/>
            <person name="Kocsube S."/>
            <person name="Kotiranta H."/>
            <person name="LaButti K.M."/>
            <person name="Lechner B.E."/>
            <person name="Liimatainen K."/>
            <person name="Lipzen A."/>
            <person name="Lukacs Z."/>
            <person name="Mihaltcheva S."/>
            <person name="Morgado L.N."/>
            <person name="Niskanen T."/>
            <person name="Noordeloos M.E."/>
            <person name="Ohm R.A."/>
            <person name="Ortiz-Santana B."/>
            <person name="Ovrebo C."/>
            <person name="Racz N."/>
            <person name="Riley R."/>
            <person name="Savchenko A."/>
            <person name="Shiryaev A."/>
            <person name="Soop K."/>
            <person name="Spirin V."/>
            <person name="Szebenyi C."/>
            <person name="Tomsovsky M."/>
            <person name="Tulloss R.E."/>
            <person name="Uehling J."/>
            <person name="Grigoriev I.V."/>
            <person name="Vagvolgyi C."/>
            <person name="Papp T."/>
            <person name="Martin F.M."/>
            <person name="Miettinen O."/>
            <person name="Hibbett D.S."/>
            <person name="Nagy L.G."/>
        </authorList>
    </citation>
    <scope>NUCLEOTIDE SEQUENCE [LARGE SCALE GENOMIC DNA]</scope>
    <source>
        <strain evidence="4 5">CBS 962.96</strain>
    </source>
</reference>
<accession>A0A4S8M4L4</accession>
<dbReference type="InterPro" id="IPR050987">
    <property type="entry name" value="AtrR-like"/>
</dbReference>